<evidence type="ECO:0000259" key="17">
    <source>
        <dbReference type="PROSITE" id="PS51068"/>
    </source>
</evidence>
<evidence type="ECO:0000256" key="9">
    <source>
        <dbReference type="ARBA" id="ARBA00023125"/>
    </source>
</evidence>
<evidence type="ECO:0000256" key="11">
    <source>
        <dbReference type="ARBA" id="ARBA00023239"/>
    </source>
</evidence>
<name>A0A1Y5XVR3_KIBAR</name>
<evidence type="ECO:0000313" key="19">
    <source>
        <dbReference type="Proteomes" id="UP000192674"/>
    </source>
</evidence>
<dbReference type="OrthoDB" id="9800855at2"/>
<dbReference type="GO" id="GO:0008270">
    <property type="term" value="F:zinc ion binding"/>
    <property type="evidence" value="ECO:0007669"/>
    <property type="project" value="UniProtKB-KW"/>
</dbReference>
<keyword evidence="19" id="KW-1185">Reference proteome</keyword>
<dbReference type="GO" id="GO:0006284">
    <property type="term" value="P:base-excision repair"/>
    <property type="evidence" value="ECO:0007669"/>
    <property type="project" value="InterPro"/>
</dbReference>
<evidence type="ECO:0000256" key="12">
    <source>
        <dbReference type="ARBA" id="ARBA00023268"/>
    </source>
</evidence>
<dbReference type="InterPro" id="IPR010663">
    <property type="entry name" value="Znf_FPG/IleRS"/>
</dbReference>
<dbReference type="GO" id="GO:0003684">
    <property type="term" value="F:damaged DNA binding"/>
    <property type="evidence" value="ECO:0007669"/>
    <property type="project" value="InterPro"/>
</dbReference>
<dbReference type="GO" id="GO:0034039">
    <property type="term" value="F:8-oxo-7,8-dihydroguanine DNA N-glycosylase activity"/>
    <property type="evidence" value="ECO:0007669"/>
    <property type="project" value="TreeGrafter"/>
</dbReference>
<dbReference type="SMART" id="SM01232">
    <property type="entry name" value="H2TH"/>
    <property type="match status" value="1"/>
</dbReference>
<dbReference type="InterPro" id="IPR010979">
    <property type="entry name" value="Ribosomal_uS13-like_H2TH"/>
</dbReference>
<organism evidence="18 19">
    <name type="scientific">Kibdelosporangium aridum</name>
    <dbReference type="NCBI Taxonomy" id="2030"/>
    <lineage>
        <taxon>Bacteria</taxon>
        <taxon>Bacillati</taxon>
        <taxon>Actinomycetota</taxon>
        <taxon>Actinomycetes</taxon>
        <taxon>Pseudonocardiales</taxon>
        <taxon>Pseudonocardiaceae</taxon>
        <taxon>Kibdelosporangium</taxon>
    </lineage>
</organism>
<sequence>MPELPDVEGFRRVLADHATGRRIKGVSVFDRGVLRGVSVSRLEQALTGASLGKPWRHGKWLVVPVTGGKPALILHFGMTGGLFWVAAGDRHRHDRVVLQFDNGDLSYRDMRKLQGLRLAVPDRVLAGTGPDALELPRDDLRGVLGGQKRQIKAALVDQSVLAGLGNLLADEILWRARIHPRQVCAELDNSDFARLHANMGTVLKQSIKDGRVPSRKSWLTGRRDEESGSCPRCGTVLKHGRVNGRGTVWCPRCQGENA</sequence>
<protein>
    <submittedName>
        <fullName evidence="18">Formamidopyrimidine-DNA glycosylase</fullName>
    </submittedName>
</protein>
<keyword evidence="13" id="KW-0326">Glycosidase</keyword>
<dbReference type="Pfam" id="PF01149">
    <property type="entry name" value="Fapy_DNA_glyco"/>
    <property type="match status" value="1"/>
</dbReference>
<dbReference type="InterPro" id="IPR035937">
    <property type="entry name" value="FPG_N"/>
</dbReference>
<dbReference type="Gene3D" id="3.20.190.10">
    <property type="entry name" value="MutM-like, N-terminal"/>
    <property type="match status" value="1"/>
</dbReference>
<evidence type="ECO:0000256" key="3">
    <source>
        <dbReference type="ARBA" id="ARBA00009409"/>
    </source>
</evidence>
<feature type="domain" description="FPG-type" evidence="16">
    <location>
        <begin position="218"/>
        <end position="255"/>
    </location>
</feature>
<keyword evidence="8" id="KW-0862">Zinc</keyword>
<dbReference type="InterPro" id="IPR000214">
    <property type="entry name" value="Znf_DNA_glyclase/AP_lyase"/>
</dbReference>
<evidence type="ECO:0000256" key="1">
    <source>
        <dbReference type="ARBA" id="ARBA00001668"/>
    </source>
</evidence>
<keyword evidence="9" id="KW-0238">DNA-binding</keyword>
<dbReference type="PANTHER" id="PTHR22993">
    <property type="entry name" value="FORMAMIDOPYRIMIDINE-DNA GLYCOSYLASE"/>
    <property type="match status" value="1"/>
</dbReference>
<dbReference type="Pfam" id="PF06827">
    <property type="entry name" value="zf-FPG_IleRS"/>
    <property type="match status" value="1"/>
</dbReference>
<evidence type="ECO:0000256" key="13">
    <source>
        <dbReference type="ARBA" id="ARBA00023295"/>
    </source>
</evidence>
<evidence type="ECO:0000259" key="16">
    <source>
        <dbReference type="PROSITE" id="PS51066"/>
    </source>
</evidence>
<keyword evidence="12" id="KW-0511">Multifunctional enzyme</keyword>
<dbReference type="CDD" id="cd08966">
    <property type="entry name" value="EcFpg-like_N"/>
    <property type="match status" value="1"/>
</dbReference>
<dbReference type="RefSeq" id="WP_084430285.1">
    <property type="nucleotide sequence ID" value="NZ_FWXV01000005.1"/>
</dbReference>
<dbReference type="InterPro" id="IPR012319">
    <property type="entry name" value="FPG_cat"/>
</dbReference>
<comment type="catalytic activity">
    <reaction evidence="14">
        <text>2'-deoxyribonucleotide-(2'-deoxyribose 5'-phosphate)-2'-deoxyribonucleotide-DNA = a 3'-end 2'-deoxyribonucleotide-(2,3-dehydro-2,3-deoxyribose 5'-phosphate)-DNA + a 5'-end 5'-phospho-2'-deoxyribonucleoside-DNA + H(+)</text>
        <dbReference type="Rhea" id="RHEA:66592"/>
        <dbReference type="Rhea" id="RHEA-COMP:13180"/>
        <dbReference type="Rhea" id="RHEA-COMP:16897"/>
        <dbReference type="Rhea" id="RHEA-COMP:17067"/>
        <dbReference type="ChEBI" id="CHEBI:15378"/>
        <dbReference type="ChEBI" id="CHEBI:136412"/>
        <dbReference type="ChEBI" id="CHEBI:157695"/>
        <dbReference type="ChEBI" id="CHEBI:167181"/>
        <dbReference type="EC" id="4.2.99.18"/>
    </reaction>
</comment>
<keyword evidence="6 15" id="KW-0863">Zinc-finger</keyword>
<dbReference type="PROSITE" id="PS01242">
    <property type="entry name" value="ZF_FPG_1"/>
    <property type="match status" value="1"/>
</dbReference>
<evidence type="ECO:0000256" key="2">
    <source>
        <dbReference type="ARBA" id="ARBA00001947"/>
    </source>
</evidence>
<proteinExistence type="inferred from homology"/>
<dbReference type="AlphaFoldDB" id="A0A1Y5XVR3"/>
<keyword evidence="4" id="KW-0479">Metal-binding</keyword>
<dbReference type="SMART" id="SM00898">
    <property type="entry name" value="Fapy_DNA_glyco"/>
    <property type="match status" value="1"/>
</dbReference>
<keyword evidence="5" id="KW-0227">DNA damage</keyword>
<evidence type="ECO:0000256" key="15">
    <source>
        <dbReference type="PROSITE-ProRule" id="PRU00391"/>
    </source>
</evidence>
<keyword evidence="10" id="KW-0234">DNA repair</keyword>
<evidence type="ECO:0000256" key="5">
    <source>
        <dbReference type="ARBA" id="ARBA00022763"/>
    </source>
</evidence>
<dbReference type="SUPFAM" id="SSF81624">
    <property type="entry name" value="N-terminal domain of MutM-like DNA repair proteins"/>
    <property type="match status" value="1"/>
</dbReference>
<dbReference type="PROSITE" id="PS51066">
    <property type="entry name" value="ZF_FPG_2"/>
    <property type="match status" value="1"/>
</dbReference>
<dbReference type="SUPFAM" id="SSF46946">
    <property type="entry name" value="S13-like H2TH domain"/>
    <property type="match status" value="1"/>
</dbReference>
<evidence type="ECO:0000256" key="7">
    <source>
        <dbReference type="ARBA" id="ARBA00022801"/>
    </source>
</evidence>
<evidence type="ECO:0000313" key="18">
    <source>
        <dbReference type="EMBL" id="SMD19399.1"/>
    </source>
</evidence>
<dbReference type="PROSITE" id="PS51068">
    <property type="entry name" value="FPG_CAT"/>
    <property type="match status" value="1"/>
</dbReference>
<accession>A0A1Y5XVR3</accession>
<evidence type="ECO:0000256" key="14">
    <source>
        <dbReference type="ARBA" id="ARBA00044632"/>
    </source>
</evidence>
<feature type="domain" description="Formamidopyrimidine-DNA glycosylase catalytic" evidence="17">
    <location>
        <begin position="2"/>
        <end position="114"/>
    </location>
</feature>
<evidence type="ECO:0000256" key="6">
    <source>
        <dbReference type="ARBA" id="ARBA00022771"/>
    </source>
</evidence>
<dbReference type="Proteomes" id="UP000192674">
    <property type="component" value="Unassembled WGS sequence"/>
</dbReference>
<dbReference type="InterPro" id="IPR015886">
    <property type="entry name" value="H2TH_FPG"/>
</dbReference>
<evidence type="ECO:0000256" key="8">
    <source>
        <dbReference type="ARBA" id="ARBA00022833"/>
    </source>
</evidence>
<reference evidence="18 19" key="1">
    <citation type="submission" date="2017-04" db="EMBL/GenBank/DDBJ databases">
        <authorList>
            <person name="Afonso C.L."/>
            <person name="Miller P.J."/>
            <person name="Scott M.A."/>
            <person name="Spackman E."/>
            <person name="Goraichik I."/>
            <person name="Dimitrov K.M."/>
            <person name="Suarez D.L."/>
            <person name="Swayne D.E."/>
        </authorList>
    </citation>
    <scope>NUCLEOTIDE SEQUENCE [LARGE SCALE GENOMIC DNA]</scope>
    <source>
        <strain evidence="18 19">DSM 43828</strain>
    </source>
</reference>
<dbReference type="PANTHER" id="PTHR22993:SF9">
    <property type="entry name" value="FORMAMIDOPYRIMIDINE-DNA GLYCOSYLASE"/>
    <property type="match status" value="1"/>
</dbReference>
<dbReference type="Pfam" id="PF06831">
    <property type="entry name" value="H2TH"/>
    <property type="match status" value="1"/>
</dbReference>
<dbReference type="Gene3D" id="1.10.8.50">
    <property type="match status" value="1"/>
</dbReference>
<dbReference type="SUPFAM" id="SSF57716">
    <property type="entry name" value="Glucocorticoid receptor-like (DNA-binding domain)"/>
    <property type="match status" value="1"/>
</dbReference>
<keyword evidence="7" id="KW-0378">Hydrolase</keyword>
<dbReference type="InterPro" id="IPR015887">
    <property type="entry name" value="DNA_glyclase_Znf_dom_DNA_BS"/>
</dbReference>
<evidence type="ECO:0000256" key="10">
    <source>
        <dbReference type="ARBA" id="ARBA00023204"/>
    </source>
</evidence>
<comment type="similarity">
    <text evidence="3">Belongs to the FPG family.</text>
</comment>
<dbReference type="EMBL" id="FWXV01000005">
    <property type="protein sequence ID" value="SMD19399.1"/>
    <property type="molecule type" value="Genomic_DNA"/>
</dbReference>
<dbReference type="GO" id="GO:0140078">
    <property type="term" value="F:class I DNA-(apurinic or apyrimidinic site) endonuclease activity"/>
    <property type="evidence" value="ECO:0007669"/>
    <property type="project" value="UniProtKB-EC"/>
</dbReference>
<evidence type="ECO:0000256" key="4">
    <source>
        <dbReference type="ARBA" id="ARBA00022723"/>
    </source>
</evidence>
<comment type="catalytic activity">
    <reaction evidence="1">
        <text>Hydrolysis of DNA containing ring-opened 7-methylguanine residues, releasing 2,6-diamino-4-hydroxy-5-(N-methyl)formamidopyrimidine.</text>
        <dbReference type="EC" id="3.2.2.23"/>
    </reaction>
</comment>
<gene>
    <name evidence="18" type="ORF">SAMN05661093_06139</name>
</gene>
<keyword evidence="11" id="KW-0456">Lyase</keyword>
<comment type="cofactor">
    <cofactor evidence="2">
        <name>Zn(2+)</name>
        <dbReference type="ChEBI" id="CHEBI:29105"/>
    </cofactor>
</comment>